<evidence type="ECO:0000313" key="2">
    <source>
        <dbReference type="EMBL" id="MBZ0157581.1"/>
    </source>
</evidence>
<keyword evidence="1" id="KW-1133">Transmembrane helix</keyword>
<evidence type="ECO:0000313" key="3">
    <source>
        <dbReference type="Proteomes" id="UP000705867"/>
    </source>
</evidence>
<dbReference type="EMBL" id="JAIOIV010000120">
    <property type="protein sequence ID" value="MBZ0157581.1"/>
    <property type="molecule type" value="Genomic_DNA"/>
</dbReference>
<comment type="caution">
    <text evidence="2">The sequence shown here is derived from an EMBL/GenBank/DDBJ whole genome shotgun (WGS) entry which is preliminary data.</text>
</comment>
<dbReference type="Proteomes" id="UP000705867">
    <property type="component" value="Unassembled WGS sequence"/>
</dbReference>
<keyword evidence="1" id="KW-0812">Transmembrane</keyword>
<reference evidence="2" key="1">
    <citation type="journal article" date="2021" name="bioRxiv">
        <title>Unraveling nitrogen, sulfur and carbon metabolic pathways and microbial community transcriptional responses to substrate deprivation and toxicity stresses in a bioreactor mimicking anoxic brackish coastal sediment conditions.</title>
        <authorList>
            <person name="Martins P.D."/>
            <person name="Echeveste M.J."/>
            <person name="Arshad A."/>
            <person name="Kurth J."/>
            <person name="Ouboter H."/>
            <person name="Jetten M.S.M."/>
            <person name="Welte C.U."/>
        </authorList>
    </citation>
    <scope>NUCLEOTIDE SEQUENCE</scope>
    <source>
        <strain evidence="2">MAG_39</strain>
    </source>
</reference>
<dbReference type="AlphaFoldDB" id="A0A953JGK9"/>
<proteinExistence type="predicted"/>
<evidence type="ECO:0000256" key="1">
    <source>
        <dbReference type="SAM" id="Phobius"/>
    </source>
</evidence>
<accession>A0A953JGK9</accession>
<reference evidence="2" key="2">
    <citation type="submission" date="2021-08" db="EMBL/GenBank/DDBJ databases">
        <authorList>
            <person name="Dalcin Martins P."/>
        </authorList>
    </citation>
    <scope>NUCLEOTIDE SEQUENCE</scope>
    <source>
        <strain evidence="2">MAG_39</strain>
    </source>
</reference>
<sequence length="77" mass="8750">MYRIRRFVRKLFTPVTILLIPHDSNRTVNIRLPSIGIAVSVLLWLAGSVYVVSAAIDTFEYHRMKSKLGIILPSLPN</sequence>
<keyword evidence="1" id="KW-0472">Membrane</keyword>
<organism evidence="2 3">
    <name type="scientific">Candidatus Nitrobium versatile</name>
    <dbReference type="NCBI Taxonomy" id="2884831"/>
    <lineage>
        <taxon>Bacteria</taxon>
        <taxon>Pseudomonadati</taxon>
        <taxon>Nitrospirota</taxon>
        <taxon>Nitrospiria</taxon>
        <taxon>Nitrospirales</taxon>
        <taxon>Nitrospiraceae</taxon>
        <taxon>Candidatus Nitrobium</taxon>
    </lineage>
</organism>
<protein>
    <submittedName>
        <fullName evidence="2">Uncharacterized protein</fullName>
    </submittedName>
</protein>
<name>A0A953JGK9_9BACT</name>
<feature type="transmembrane region" description="Helical" evidence="1">
    <location>
        <begin position="36"/>
        <end position="56"/>
    </location>
</feature>
<gene>
    <name evidence="2" type="ORF">K8I29_15385</name>
</gene>